<dbReference type="PANTHER" id="PTHR13483:SF3">
    <property type="entry name" value="BOX C_D SNORNA PROTEIN 1"/>
    <property type="match status" value="1"/>
</dbReference>
<keyword evidence="4" id="KW-0862">Zinc</keyword>
<dbReference type="GO" id="GO:0005634">
    <property type="term" value="C:nucleus"/>
    <property type="evidence" value="ECO:0007669"/>
    <property type="project" value="TreeGrafter"/>
</dbReference>
<feature type="compositionally biased region" description="Low complexity" evidence="8">
    <location>
        <begin position="344"/>
        <end position="357"/>
    </location>
</feature>
<evidence type="ECO:0000259" key="9">
    <source>
        <dbReference type="PROSITE" id="PS51083"/>
    </source>
</evidence>
<dbReference type="GO" id="GO:0070761">
    <property type="term" value="C:pre-snoRNP complex"/>
    <property type="evidence" value="ECO:0007669"/>
    <property type="project" value="TreeGrafter"/>
</dbReference>
<organism evidence="10 11">
    <name type="scientific">Podila minutissima</name>
    <dbReference type="NCBI Taxonomy" id="64525"/>
    <lineage>
        <taxon>Eukaryota</taxon>
        <taxon>Fungi</taxon>
        <taxon>Fungi incertae sedis</taxon>
        <taxon>Mucoromycota</taxon>
        <taxon>Mortierellomycotina</taxon>
        <taxon>Mortierellomycetes</taxon>
        <taxon>Mortierellales</taxon>
        <taxon>Mortierellaceae</taxon>
        <taxon>Podila</taxon>
    </lineage>
</organism>
<evidence type="ECO:0000256" key="6">
    <source>
        <dbReference type="ARBA" id="ARBA00049654"/>
    </source>
</evidence>
<feature type="domain" description="HIT-type" evidence="9">
    <location>
        <begin position="47"/>
        <end position="81"/>
    </location>
</feature>
<evidence type="ECO:0000256" key="2">
    <source>
        <dbReference type="ARBA" id="ARBA00022723"/>
    </source>
</evidence>
<evidence type="ECO:0000256" key="1">
    <source>
        <dbReference type="ARBA" id="ARBA00022553"/>
    </source>
</evidence>
<dbReference type="GO" id="GO:0000492">
    <property type="term" value="P:box C/D snoRNP assembly"/>
    <property type="evidence" value="ECO:0007669"/>
    <property type="project" value="TreeGrafter"/>
</dbReference>
<dbReference type="InterPro" id="IPR007529">
    <property type="entry name" value="Znf_HIT"/>
</dbReference>
<feature type="region of interest" description="Disordered" evidence="8">
    <location>
        <begin position="145"/>
        <end position="169"/>
    </location>
</feature>
<dbReference type="CDD" id="cd23023">
    <property type="entry name" value="zf-HIT_BCD1"/>
    <property type="match status" value="1"/>
</dbReference>
<proteinExistence type="inferred from homology"/>
<dbReference type="SUPFAM" id="SSF144232">
    <property type="entry name" value="HIT/MYND zinc finger-like"/>
    <property type="match status" value="1"/>
</dbReference>
<dbReference type="EMBL" id="JAAAUY010000395">
    <property type="protein sequence ID" value="KAF9330461.1"/>
    <property type="molecule type" value="Genomic_DNA"/>
</dbReference>
<reference evidence="10" key="1">
    <citation type="journal article" date="2020" name="Fungal Divers.">
        <title>Resolving the Mortierellaceae phylogeny through synthesis of multi-gene phylogenetics and phylogenomics.</title>
        <authorList>
            <person name="Vandepol N."/>
            <person name="Liber J."/>
            <person name="Desiro A."/>
            <person name="Na H."/>
            <person name="Kennedy M."/>
            <person name="Barry K."/>
            <person name="Grigoriev I.V."/>
            <person name="Miller A.N."/>
            <person name="O'Donnell K."/>
            <person name="Stajich J.E."/>
            <person name="Bonito G."/>
        </authorList>
    </citation>
    <scope>NUCLEOTIDE SEQUENCE</scope>
    <source>
        <strain evidence="10">NVP1</strain>
    </source>
</reference>
<evidence type="ECO:0000256" key="3">
    <source>
        <dbReference type="ARBA" id="ARBA00022771"/>
    </source>
</evidence>
<evidence type="ECO:0000313" key="11">
    <source>
        <dbReference type="Proteomes" id="UP000696485"/>
    </source>
</evidence>
<comment type="caution">
    <text evidence="10">The sequence shown here is derived from an EMBL/GenBank/DDBJ whole genome shotgun (WGS) entry which is preliminary data.</text>
</comment>
<protein>
    <recommendedName>
        <fullName evidence="9">HIT-type domain-containing protein</fullName>
    </recommendedName>
</protein>
<dbReference type="PROSITE" id="PS51083">
    <property type="entry name" value="ZF_HIT"/>
    <property type="match status" value="1"/>
</dbReference>
<sequence>MDFFANAFITRDVPAHADEESDVVTKDGIQIREKAMAHPPGTDIVKCEVCGVVNAKYKCPGCFCQTCSLKCSKQHKLDTTCSGVRSRTHFVERKQYSEKDMMSDYNFLEEVGRTVDNAARDNIKLDHGNNPNRKKIFGANGSVIHPQGQHNKNRHQNKHNTAASSANDASEAISLTAAQELERLGSVGSGSYKDKQLILQAKKRASHLIMMADGLKKRKENSTHWKDKPSRILWTLEWLFPELNSSSSDSPKPRRILAHKNEESKELKDLLAEQLAKEENADVAKHHLIDTLDQCRLFFVIPLRHANEPALYPLKNQDTIQEALKFKKVLEYPTIMVLGPQSISSSTPATSEPTTKTESVESGDTIANPGAITTQGGGGGRGGEGDEYKDDPILARYTIEASPTHWPKKAVPAKNDTKRPNEDDEEDLDQPKAKKAKTEKEGKDDEESSSEDSSSDDSSDESSDDSSSDDDDDPDEEEGVDKKEIKNEDDVTMDSSETPGVTEEDQESQLKLGQAILEAFNQDFGQEA</sequence>
<gene>
    <name evidence="10" type="ORF">BG006_006564</name>
</gene>
<dbReference type="InterPro" id="IPR051639">
    <property type="entry name" value="BCD1"/>
</dbReference>
<dbReference type="GO" id="GO:0000463">
    <property type="term" value="P:maturation of LSU-rRNA from tricistronic rRNA transcript (SSU-rRNA, 5.8S rRNA, LSU-rRNA)"/>
    <property type="evidence" value="ECO:0007669"/>
    <property type="project" value="TreeGrafter"/>
</dbReference>
<feature type="compositionally biased region" description="Basic and acidic residues" evidence="8">
    <location>
        <begin position="383"/>
        <end position="393"/>
    </location>
</feature>
<keyword evidence="3 7" id="KW-0863">Zinc-finger</keyword>
<evidence type="ECO:0000313" key="10">
    <source>
        <dbReference type="EMBL" id="KAF9330461.1"/>
    </source>
</evidence>
<comment type="similarity">
    <text evidence="6">Belongs to the BCD1 family.</text>
</comment>
<feature type="compositionally biased region" description="Basic and acidic residues" evidence="8">
    <location>
        <begin position="429"/>
        <end position="443"/>
    </location>
</feature>
<evidence type="ECO:0000256" key="4">
    <source>
        <dbReference type="ARBA" id="ARBA00022833"/>
    </source>
</evidence>
<dbReference type="AlphaFoldDB" id="A0A9P5VLI7"/>
<keyword evidence="1" id="KW-0597">Phosphoprotein</keyword>
<dbReference type="PANTHER" id="PTHR13483">
    <property type="entry name" value="BOX C_D SNORNA PROTEIN 1-RELATED"/>
    <property type="match status" value="1"/>
</dbReference>
<feature type="compositionally biased region" description="Acidic residues" evidence="8">
    <location>
        <begin position="444"/>
        <end position="479"/>
    </location>
</feature>
<evidence type="ECO:0000256" key="8">
    <source>
        <dbReference type="SAM" id="MobiDB-lite"/>
    </source>
</evidence>
<keyword evidence="11" id="KW-1185">Reference proteome</keyword>
<feature type="compositionally biased region" description="Basic and acidic residues" evidence="8">
    <location>
        <begin position="480"/>
        <end position="489"/>
    </location>
</feature>
<keyword evidence="2" id="KW-0479">Metal-binding</keyword>
<dbReference type="Pfam" id="PF04438">
    <property type="entry name" value="zf-HIT"/>
    <property type="match status" value="1"/>
</dbReference>
<dbReference type="Gene3D" id="3.30.60.190">
    <property type="match status" value="1"/>
</dbReference>
<dbReference type="GO" id="GO:0048254">
    <property type="term" value="P:snoRNA localization"/>
    <property type="evidence" value="ECO:0007669"/>
    <property type="project" value="TreeGrafter"/>
</dbReference>
<accession>A0A9P5VLI7</accession>
<dbReference type="Proteomes" id="UP000696485">
    <property type="component" value="Unassembled WGS sequence"/>
</dbReference>
<evidence type="ECO:0000256" key="5">
    <source>
        <dbReference type="ARBA" id="ARBA00049598"/>
    </source>
</evidence>
<dbReference type="Pfam" id="PF25790">
    <property type="entry name" value="BCD1"/>
    <property type="match status" value="1"/>
</dbReference>
<evidence type="ECO:0000256" key="7">
    <source>
        <dbReference type="PROSITE-ProRule" id="PRU00453"/>
    </source>
</evidence>
<name>A0A9P5VLI7_9FUNG</name>
<feature type="region of interest" description="Disordered" evidence="8">
    <location>
        <begin position="340"/>
        <end position="511"/>
    </location>
</feature>
<dbReference type="GO" id="GO:0008270">
    <property type="term" value="F:zinc ion binding"/>
    <property type="evidence" value="ECO:0007669"/>
    <property type="project" value="UniProtKB-UniRule"/>
</dbReference>
<comment type="function">
    <text evidence="5">Required for box C/D snoRNAs accumulation involved in snoRNA processing, snoRNA transport to the nucleolus and ribosome biogenesis.</text>
</comment>
<dbReference type="InterPro" id="IPR057721">
    <property type="entry name" value="BCD1_alpha/beta"/>
</dbReference>